<proteinExistence type="predicted"/>
<evidence type="ECO:0000313" key="5">
    <source>
        <dbReference type="EMBL" id="EDK23987.1"/>
    </source>
</evidence>
<dbReference type="SUPFAM" id="SSF52540">
    <property type="entry name" value="P-loop containing nucleoside triphosphate hydrolases"/>
    <property type="match status" value="1"/>
</dbReference>
<dbReference type="InterPro" id="IPR003439">
    <property type="entry name" value="ABC_transporter-like_ATP-bd"/>
</dbReference>
<dbReference type="InterPro" id="IPR050166">
    <property type="entry name" value="ABC_transporter_ATP-bind"/>
</dbReference>
<feature type="domain" description="ABC transporter" evidence="4">
    <location>
        <begin position="30"/>
        <end position="264"/>
    </location>
</feature>
<evidence type="ECO:0000256" key="3">
    <source>
        <dbReference type="ARBA" id="ARBA00022840"/>
    </source>
</evidence>
<dbReference type="InterPro" id="IPR027417">
    <property type="entry name" value="P-loop_NTPase"/>
</dbReference>
<dbReference type="CDD" id="cd03293">
    <property type="entry name" value="ABC_NrtD_SsuB_transporters"/>
    <property type="match status" value="1"/>
</dbReference>
<comment type="caution">
    <text evidence="5">The sequence shown here is derived from an EMBL/GenBank/DDBJ whole genome shotgun (WGS) entry which is preliminary data.</text>
</comment>
<evidence type="ECO:0000259" key="4">
    <source>
        <dbReference type="PROSITE" id="PS50893"/>
    </source>
</evidence>
<dbReference type="InterPro" id="IPR003593">
    <property type="entry name" value="AAA+_ATPase"/>
</dbReference>
<dbReference type="HOGENOM" id="CLU_000604_1_22_9"/>
<dbReference type="InterPro" id="IPR017871">
    <property type="entry name" value="ABC_transporter-like_CS"/>
</dbReference>
<dbReference type="PROSITE" id="PS00211">
    <property type="entry name" value="ABC_TRANSPORTER_1"/>
    <property type="match status" value="1"/>
</dbReference>
<keyword evidence="2" id="KW-0547">Nucleotide-binding</keyword>
<accession>A5KNP9</accession>
<evidence type="ECO:0000313" key="6">
    <source>
        <dbReference type="Proteomes" id="UP000003577"/>
    </source>
</evidence>
<gene>
    <name evidence="5" type="ORF">RUMTOR_01874</name>
</gene>
<dbReference type="AlphaFoldDB" id="A5KNP9"/>
<dbReference type="PANTHER" id="PTHR42788">
    <property type="entry name" value="TAURINE IMPORT ATP-BINDING PROTEIN-RELATED"/>
    <property type="match status" value="1"/>
</dbReference>
<dbReference type="PaxDb" id="411460-RUMTOR_01874"/>
<evidence type="ECO:0000256" key="2">
    <source>
        <dbReference type="ARBA" id="ARBA00022741"/>
    </source>
</evidence>
<evidence type="ECO:0000256" key="1">
    <source>
        <dbReference type="ARBA" id="ARBA00022448"/>
    </source>
</evidence>
<dbReference type="SMART" id="SM00382">
    <property type="entry name" value="AAA"/>
    <property type="match status" value="1"/>
</dbReference>
<dbReference type="Proteomes" id="UP000003577">
    <property type="component" value="Unassembled WGS sequence"/>
</dbReference>
<keyword evidence="3 5" id="KW-0067">ATP-binding</keyword>
<keyword evidence="1" id="KW-0813">Transport</keyword>
<organism evidence="5 6">
    <name type="scientific">[Ruminococcus] torques ATCC 27756</name>
    <dbReference type="NCBI Taxonomy" id="411460"/>
    <lineage>
        <taxon>Bacteria</taxon>
        <taxon>Bacillati</taxon>
        <taxon>Bacillota</taxon>
        <taxon>Clostridia</taxon>
        <taxon>Lachnospirales</taxon>
        <taxon>Lachnospiraceae</taxon>
        <taxon>Mediterraneibacter</taxon>
    </lineage>
</organism>
<dbReference type="EMBL" id="AAVP02000009">
    <property type="protein sequence ID" value="EDK23987.1"/>
    <property type="molecule type" value="Genomic_DNA"/>
</dbReference>
<name>A5KNP9_9FIRM</name>
<dbReference type="GO" id="GO:0005524">
    <property type="term" value="F:ATP binding"/>
    <property type="evidence" value="ECO:0007669"/>
    <property type="project" value="UniProtKB-KW"/>
</dbReference>
<protein>
    <submittedName>
        <fullName evidence="5">ABC transporter, ATP-binding protein</fullName>
    </submittedName>
</protein>
<dbReference type="PROSITE" id="PS50893">
    <property type="entry name" value="ABC_TRANSPORTER_2"/>
    <property type="match status" value="1"/>
</dbReference>
<reference evidence="5 6" key="1">
    <citation type="submission" date="2007-03" db="EMBL/GenBank/DDBJ databases">
        <authorList>
            <person name="Fulton L."/>
            <person name="Clifton S."/>
            <person name="Fulton B."/>
            <person name="Xu J."/>
            <person name="Minx P."/>
            <person name="Pepin K.H."/>
            <person name="Johnson M."/>
            <person name="Thiruvilangam P."/>
            <person name="Bhonagiri V."/>
            <person name="Nash W.E."/>
            <person name="Mardis E.R."/>
            <person name="Wilson R.K."/>
        </authorList>
    </citation>
    <scope>NUCLEOTIDE SEQUENCE [LARGE SCALE GENOMIC DNA]</scope>
    <source>
        <strain evidence="5 6">ATCC 27756</strain>
    </source>
</reference>
<dbReference type="Pfam" id="PF00005">
    <property type="entry name" value="ABC_tran"/>
    <property type="match status" value="1"/>
</dbReference>
<dbReference type="GO" id="GO:0016887">
    <property type="term" value="F:ATP hydrolysis activity"/>
    <property type="evidence" value="ECO:0007669"/>
    <property type="project" value="InterPro"/>
</dbReference>
<dbReference type="Gene3D" id="3.40.50.300">
    <property type="entry name" value="P-loop containing nucleotide triphosphate hydrolases"/>
    <property type="match status" value="1"/>
</dbReference>
<reference evidence="5 6" key="2">
    <citation type="submission" date="2007-04" db="EMBL/GenBank/DDBJ databases">
        <title>Draft genome sequence of Ruminococcus torques (ATCC 27756).</title>
        <authorList>
            <person name="Sudarsanam P."/>
            <person name="Ley R."/>
            <person name="Guruge J."/>
            <person name="Turnbaugh P.J."/>
            <person name="Mahowald M."/>
            <person name="Liep D."/>
            <person name="Gordon J."/>
        </authorList>
    </citation>
    <scope>NUCLEOTIDE SEQUENCE [LARGE SCALE GENOMIC DNA]</scope>
    <source>
        <strain evidence="5 6">ATCC 27756</strain>
    </source>
</reference>
<sequence>MSIFTHCRRLSYINLRYLNKNGSDSVRPLLELNNISYSYHTIDGETKALSDISFQLAPGEFAAVVGPSGCGKSTLLSLIAGLIEAENGTIFLDGEPSEKSFRKSAKIGYMLQHDHLFEWRSILKNVLLGAEINKSVSQETKQRAKELLRQYGLKRFINSRPSELSGGMRQRAALIRTLMPNPELLLLDEPFSALDYQTRLTVSDDIGKIIKHSGKTALLVTHDLSEAISLADRIIILTKRPAHIARIVPIAFSIENDTPLNRRNAPEFKQYFNEIWKELNQDE</sequence>
<dbReference type="PANTHER" id="PTHR42788:SF21">
    <property type="entry name" value="ABC TRANSPORTER ATP-BINDING PROTEIN"/>
    <property type="match status" value="1"/>
</dbReference>